<accession>E7RTV8</accession>
<dbReference type="InterPro" id="IPR012910">
    <property type="entry name" value="Plug_dom"/>
</dbReference>
<feature type="short sequence motif" description="TonB C-terminal box" evidence="12">
    <location>
        <begin position="661"/>
        <end position="678"/>
    </location>
</feature>
<comment type="caution">
    <text evidence="17">The sequence shown here is derived from an EMBL/GenBank/DDBJ whole genome shotgun (WGS) entry which is preliminary data.</text>
</comment>
<keyword evidence="6 14" id="KW-0732">Signal</keyword>
<keyword evidence="18" id="KW-1185">Reference proteome</keyword>
<dbReference type="PROSITE" id="PS52016">
    <property type="entry name" value="TONB_DEPENDENT_REC_3"/>
    <property type="match status" value="1"/>
</dbReference>
<dbReference type="eggNOG" id="COG4771">
    <property type="taxonomic scope" value="Bacteria"/>
</dbReference>
<dbReference type="RefSeq" id="WP_005672299.1">
    <property type="nucleotide sequence ID" value="NZ_CP146288.1"/>
</dbReference>
<dbReference type="PANTHER" id="PTHR30069:SF41">
    <property type="entry name" value="HEME_HEMOPEXIN UTILIZATION PROTEIN C"/>
    <property type="match status" value="1"/>
</dbReference>
<evidence type="ECO:0000256" key="13">
    <source>
        <dbReference type="RuleBase" id="RU003357"/>
    </source>
</evidence>
<evidence type="ECO:0000256" key="3">
    <source>
        <dbReference type="ARBA" id="ARBA00022448"/>
    </source>
</evidence>
<dbReference type="SUPFAM" id="SSF56935">
    <property type="entry name" value="Porins"/>
    <property type="match status" value="1"/>
</dbReference>
<dbReference type="InterPro" id="IPR010917">
    <property type="entry name" value="TonB_rcpt_CS"/>
</dbReference>
<evidence type="ECO:0000256" key="2">
    <source>
        <dbReference type="ARBA" id="ARBA00009810"/>
    </source>
</evidence>
<dbReference type="GO" id="GO:0044718">
    <property type="term" value="P:siderophore transmembrane transport"/>
    <property type="evidence" value="ECO:0007669"/>
    <property type="project" value="TreeGrafter"/>
</dbReference>
<evidence type="ECO:0000256" key="14">
    <source>
        <dbReference type="SAM" id="SignalP"/>
    </source>
</evidence>
<keyword evidence="9 17" id="KW-0675">Receptor</keyword>
<dbReference type="InterPro" id="IPR037066">
    <property type="entry name" value="Plug_dom_sf"/>
</dbReference>
<evidence type="ECO:0000256" key="4">
    <source>
        <dbReference type="ARBA" id="ARBA00022452"/>
    </source>
</evidence>
<dbReference type="InterPro" id="IPR036942">
    <property type="entry name" value="Beta-barrel_TonB_sf"/>
</dbReference>
<dbReference type="Gene3D" id="2.40.170.20">
    <property type="entry name" value="TonB-dependent receptor, beta-barrel domain"/>
    <property type="match status" value="1"/>
</dbReference>
<dbReference type="PROSITE" id="PS01156">
    <property type="entry name" value="TONB_DEPENDENT_REC_2"/>
    <property type="match status" value="1"/>
</dbReference>
<dbReference type="InterPro" id="IPR039426">
    <property type="entry name" value="TonB-dep_rcpt-like"/>
</dbReference>
<feature type="domain" description="TonB-dependent receptor-like beta-barrel" evidence="15">
    <location>
        <begin position="233"/>
        <end position="646"/>
    </location>
</feature>
<evidence type="ECO:0000313" key="18">
    <source>
        <dbReference type="Proteomes" id="UP000011021"/>
    </source>
</evidence>
<dbReference type="Gene3D" id="2.170.130.10">
    <property type="entry name" value="TonB-dependent receptor, plug domain"/>
    <property type="match status" value="1"/>
</dbReference>
<dbReference type="HOGENOM" id="CLU_008287_19_4_4"/>
<dbReference type="EMBL" id="AEQP01000001">
    <property type="protein sequence ID" value="EFV96194.1"/>
    <property type="molecule type" value="Genomic_DNA"/>
</dbReference>
<evidence type="ECO:0000259" key="15">
    <source>
        <dbReference type="Pfam" id="PF00593"/>
    </source>
</evidence>
<dbReference type="CDD" id="cd01347">
    <property type="entry name" value="ligand_gated_channel"/>
    <property type="match status" value="1"/>
</dbReference>
<feature type="signal peptide" evidence="14">
    <location>
        <begin position="1"/>
        <end position="26"/>
    </location>
</feature>
<protein>
    <submittedName>
        <fullName evidence="17">TonB-dependent siderophore receptor</fullName>
    </submittedName>
</protein>
<keyword evidence="8 11" id="KW-0472">Membrane</keyword>
<sequence length="678" mass="74120">MKLRSHCVSLGLKAVPLALISTFAHAQSAAPTETQLQTIYAIEKAASSTEKVNFKALEESTANEMKEVLSAEPSINFGGGNGTSQWVTIRGMGQDQIDIKVDNTYSDTQMFHHNGRFLLDPALIKDIEVQKGTGSASAGIGATSGAIVARTASAKDLLRPGQTLGFKVNGGFSSNKGRGAGVAAYGQFGALDALVNANWTKEENYKSGGSAKREVQNSALGQRGLLAKFGYALDEQNRIELSHRQEKTHGVRALREEFDFSQDNNEANNAPRYRIYTQDTTRLAYTGRGLGPVDKIETDVYRMSAEMKNFPRAGSGTLLLGASEVETQGANINLDSYLFNEHILKYGVNLRRQEAKPGSRLSTNGTAVDTVNERKTDYGVYAEGIWNLHPVTLTTGLRYDHFKMRTSGRSEVSDGQINPSIAAIYDLNEQVSFNAGLSYATRSPRLYEAMLAGGRRVIADNNLEAERARTLEAGVTYTPSQALRLAATVFHQNTRNHQDYQCINAAGTPCQGRQAASYYRLFNSGTLKNHGYELSAAYAFGHWTTRAGVAYSKPKLDGEVADSTSTAIPIGRTWTTGLAYQLENPNVEVGWRGRFVQSAGYIPSSRGSSATPELVRRSGYGVNDLYANWKPFGTDDLNVNFAVNNLFNKYYKSHSQRSGVSSLPEPGRDVRLNVSYRF</sequence>
<evidence type="ECO:0000256" key="9">
    <source>
        <dbReference type="ARBA" id="ARBA00023170"/>
    </source>
</evidence>
<dbReference type="Pfam" id="PF00593">
    <property type="entry name" value="TonB_dep_Rec_b-barrel"/>
    <property type="match status" value="1"/>
</dbReference>
<comment type="subcellular location">
    <subcellularLocation>
        <location evidence="1 11">Cell outer membrane</location>
        <topology evidence="1 11">Multi-pass membrane protein</topology>
    </subcellularLocation>
</comment>
<evidence type="ECO:0000256" key="5">
    <source>
        <dbReference type="ARBA" id="ARBA00022692"/>
    </source>
</evidence>
<keyword evidence="7 13" id="KW-0798">TonB box</keyword>
<evidence type="ECO:0000256" key="1">
    <source>
        <dbReference type="ARBA" id="ARBA00004571"/>
    </source>
</evidence>
<keyword evidence="4 11" id="KW-1134">Transmembrane beta strand</keyword>
<reference evidence="17 18" key="1">
    <citation type="submission" date="2010-12" db="EMBL/GenBank/DDBJ databases">
        <authorList>
            <person name="Muzny D."/>
            <person name="Qin X."/>
            <person name="Deng J."/>
            <person name="Jiang H."/>
            <person name="Liu Y."/>
            <person name="Qu J."/>
            <person name="Song X.-Z."/>
            <person name="Zhang L."/>
            <person name="Thornton R."/>
            <person name="Coyle M."/>
            <person name="Francisco L."/>
            <person name="Jackson L."/>
            <person name="Javaid M."/>
            <person name="Korchina V."/>
            <person name="Kovar C."/>
            <person name="Mata R."/>
            <person name="Mathew T."/>
            <person name="Ngo R."/>
            <person name="Nguyen L."/>
            <person name="Nguyen N."/>
            <person name="Okwuonu G."/>
            <person name="Ongeri F."/>
            <person name="Pham C."/>
            <person name="Simmons D."/>
            <person name="Wilczek-Boney K."/>
            <person name="Hale W."/>
            <person name="Jakkamsetti A."/>
            <person name="Pham P."/>
            <person name="Ruth R."/>
            <person name="San Lucas F."/>
            <person name="Warren J."/>
            <person name="Zhang J."/>
            <person name="Zhao Z."/>
            <person name="Zhou C."/>
            <person name="Zhu D."/>
            <person name="Lee S."/>
            <person name="Bess C."/>
            <person name="Blankenburg K."/>
            <person name="Forbes L."/>
            <person name="Fu Q."/>
            <person name="Gubbala S."/>
            <person name="Hirani K."/>
            <person name="Jayaseelan J.C."/>
            <person name="Lara F."/>
            <person name="Munidasa M."/>
            <person name="Palculict T."/>
            <person name="Patil S."/>
            <person name="Pu L.-L."/>
            <person name="Saada N."/>
            <person name="Tang L."/>
            <person name="Weissenberger G."/>
            <person name="Zhu Y."/>
            <person name="Hemphill L."/>
            <person name="Shang Y."/>
            <person name="Youmans B."/>
            <person name="Ayvaz T."/>
            <person name="Ross M."/>
            <person name="Santibanez J."/>
            <person name="Aqrawi P."/>
            <person name="Gross S."/>
            <person name="Joshi V."/>
            <person name="Fowler G."/>
            <person name="Nazareth L."/>
            <person name="Reid J."/>
            <person name="Worley K."/>
            <person name="Petrosino J."/>
            <person name="Highlander S."/>
            <person name="Gibbs R."/>
        </authorList>
    </citation>
    <scope>NUCLEOTIDE SEQUENCE [LARGE SCALE GENOMIC DNA]</scope>
    <source>
        <strain evidence="17 18">ATCC 51599</strain>
    </source>
</reference>
<dbReference type="AlphaFoldDB" id="E7RTV8"/>
<dbReference type="Proteomes" id="UP000011021">
    <property type="component" value="Unassembled WGS sequence"/>
</dbReference>
<comment type="similarity">
    <text evidence="2 11 13">Belongs to the TonB-dependent receptor family.</text>
</comment>
<evidence type="ECO:0000256" key="11">
    <source>
        <dbReference type="PROSITE-ProRule" id="PRU01360"/>
    </source>
</evidence>
<dbReference type="GO" id="GO:0015344">
    <property type="term" value="F:siderophore uptake transmembrane transporter activity"/>
    <property type="evidence" value="ECO:0007669"/>
    <property type="project" value="TreeGrafter"/>
</dbReference>
<evidence type="ECO:0000256" key="10">
    <source>
        <dbReference type="ARBA" id="ARBA00023237"/>
    </source>
</evidence>
<proteinExistence type="inferred from homology"/>
<dbReference type="Pfam" id="PF07715">
    <property type="entry name" value="Plug"/>
    <property type="match status" value="1"/>
</dbReference>
<evidence type="ECO:0000259" key="16">
    <source>
        <dbReference type="Pfam" id="PF07715"/>
    </source>
</evidence>
<gene>
    <name evidence="17" type="ORF">HMPREF0551_0377</name>
</gene>
<evidence type="ECO:0000256" key="7">
    <source>
        <dbReference type="ARBA" id="ARBA00023077"/>
    </source>
</evidence>
<keyword evidence="10 11" id="KW-0998">Cell outer membrane</keyword>
<evidence type="ECO:0000313" key="17">
    <source>
        <dbReference type="EMBL" id="EFV96194.1"/>
    </source>
</evidence>
<evidence type="ECO:0000256" key="8">
    <source>
        <dbReference type="ARBA" id="ARBA00023136"/>
    </source>
</evidence>
<dbReference type="InterPro" id="IPR000531">
    <property type="entry name" value="Beta-barrel_TonB"/>
</dbReference>
<dbReference type="GO" id="GO:0009279">
    <property type="term" value="C:cell outer membrane"/>
    <property type="evidence" value="ECO:0007669"/>
    <property type="project" value="UniProtKB-SubCell"/>
</dbReference>
<organism evidence="17 18">
    <name type="scientific">Lautropia mirabilis ATCC 51599</name>
    <dbReference type="NCBI Taxonomy" id="887898"/>
    <lineage>
        <taxon>Bacteria</taxon>
        <taxon>Pseudomonadati</taxon>
        <taxon>Pseudomonadota</taxon>
        <taxon>Betaproteobacteria</taxon>
        <taxon>Burkholderiales</taxon>
        <taxon>Burkholderiaceae</taxon>
        <taxon>Lautropia</taxon>
    </lineage>
</organism>
<name>E7RTV8_9BURK</name>
<evidence type="ECO:0000256" key="6">
    <source>
        <dbReference type="ARBA" id="ARBA00022729"/>
    </source>
</evidence>
<dbReference type="PANTHER" id="PTHR30069">
    <property type="entry name" value="TONB-DEPENDENT OUTER MEMBRANE RECEPTOR"/>
    <property type="match status" value="1"/>
</dbReference>
<feature type="domain" description="TonB-dependent receptor plug" evidence="16">
    <location>
        <begin position="43"/>
        <end position="146"/>
    </location>
</feature>
<dbReference type="STRING" id="887898.HMPREF0551_0377"/>
<evidence type="ECO:0000256" key="12">
    <source>
        <dbReference type="PROSITE-ProRule" id="PRU10144"/>
    </source>
</evidence>
<feature type="chain" id="PRO_5003224245" evidence="14">
    <location>
        <begin position="27"/>
        <end position="678"/>
    </location>
</feature>
<keyword evidence="5 11" id="KW-0812">Transmembrane</keyword>
<keyword evidence="3 11" id="KW-0813">Transport</keyword>